<feature type="compositionally biased region" description="Low complexity" evidence="1">
    <location>
        <begin position="169"/>
        <end position="184"/>
    </location>
</feature>
<name>A0A8H4CG83_COLGL</name>
<dbReference type="EMBL" id="WVTB01000055">
    <property type="protein sequence ID" value="KAF3803236.1"/>
    <property type="molecule type" value="Genomic_DNA"/>
</dbReference>
<accession>A0A8H4CG83</accession>
<reference evidence="2" key="1">
    <citation type="journal article" date="2020" name="Phytopathology">
        <title>Genome sequence and comparative analysis of Colletotrichum gloeosporioides isolated from Liriodendron leaves.</title>
        <authorList>
            <person name="Fu F.F."/>
            <person name="Hao Z."/>
            <person name="Wang P."/>
            <person name="Lu Y."/>
            <person name="Xue L.J."/>
            <person name="Wei G."/>
            <person name="Tian Y."/>
            <person name="Baishi H."/>
            <person name="Xu H."/>
            <person name="Shi J."/>
            <person name="Cheng T."/>
            <person name="Wang G."/>
            <person name="Yi Y."/>
            <person name="Chen J."/>
        </authorList>
    </citation>
    <scope>NUCLEOTIDE SEQUENCE</scope>
    <source>
        <strain evidence="2">Lc1</strain>
    </source>
</reference>
<feature type="compositionally biased region" description="Pro residues" evidence="1">
    <location>
        <begin position="344"/>
        <end position="362"/>
    </location>
</feature>
<organism evidence="2 3">
    <name type="scientific">Colletotrichum gloeosporioides</name>
    <name type="common">Anthracnose fungus</name>
    <name type="synonym">Glomerella cingulata</name>
    <dbReference type="NCBI Taxonomy" id="474922"/>
    <lineage>
        <taxon>Eukaryota</taxon>
        <taxon>Fungi</taxon>
        <taxon>Dikarya</taxon>
        <taxon>Ascomycota</taxon>
        <taxon>Pezizomycotina</taxon>
        <taxon>Sordariomycetes</taxon>
        <taxon>Hypocreomycetidae</taxon>
        <taxon>Glomerellales</taxon>
        <taxon>Glomerellaceae</taxon>
        <taxon>Colletotrichum</taxon>
        <taxon>Colletotrichum gloeosporioides species complex</taxon>
    </lineage>
</organism>
<evidence type="ECO:0000256" key="1">
    <source>
        <dbReference type="SAM" id="MobiDB-lite"/>
    </source>
</evidence>
<protein>
    <submittedName>
        <fullName evidence="2">Uncharacterized protein</fullName>
    </submittedName>
</protein>
<dbReference type="GeneID" id="69020459"/>
<evidence type="ECO:0000313" key="3">
    <source>
        <dbReference type="Proteomes" id="UP000613401"/>
    </source>
</evidence>
<dbReference type="AlphaFoldDB" id="A0A8H4CG83"/>
<keyword evidence="3" id="KW-1185">Reference proteome</keyword>
<dbReference type="RefSeq" id="XP_045262395.1">
    <property type="nucleotide sequence ID" value="XM_045413199.1"/>
</dbReference>
<proteinExistence type="predicted"/>
<dbReference type="Proteomes" id="UP000613401">
    <property type="component" value="Unassembled WGS sequence"/>
</dbReference>
<feature type="region of interest" description="Disordered" evidence="1">
    <location>
        <begin position="341"/>
        <end position="366"/>
    </location>
</feature>
<evidence type="ECO:0000313" key="2">
    <source>
        <dbReference type="EMBL" id="KAF3803236.1"/>
    </source>
</evidence>
<reference evidence="2" key="2">
    <citation type="submission" date="2020-03" db="EMBL/GenBank/DDBJ databases">
        <authorList>
            <person name="Fu F.-F."/>
            <person name="Chen J."/>
        </authorList>
    </citation>
    <scope>NUCLEOTIDE SEQUENCE</scope>
    <source>
        <strain evidence="2">Lc1</strain>
    </source>
</reference>
<sequence length="483" mass="51814">MSVSWLPPLGRLRVVKLESTPLGLNLRHNSQYIAITIVTSVGSGGTAVATVTNAVTASKNAAGGLNILLSPGLKAKLEAIAKEIDGGEADGGAESALEETIIFSSEEEAEAIGAALSGGEAAANAAVWGSSTITAGSFWAWVWGHIQNGKAIPNANEIPKESIHRVTKTKTSTRSTSTSSSSCSAGTQPSCDGDCKPTSVRVEEPKVTGLVDWACSEGRSKGCNCFPCVVTQVTISDVVFEQAVLDALKNIKEEPQQPPQPDISIECPGKLTNVPSKFFLENTSKTFCERVNDEDVCRSAWDKLVKSNCGSNHGSAGVRMFRKASIDVGCGNFTWEVEKMAEPAPEPAPEPSPEPAPEPAPKPTLGVRECNKQYEHLDVNGKAQKRWSFIGCSLEARNKKMKEGDGDIHWYGRRAPERGNWRITWINGCKDAVEQSAEFPIEGDKSITCESIMRDNFLSCNNGGTGGKIEAGCLRYEFYPDKK</sequence>
<feature type="region of interest" description="Disordered" evidence="1">
    <location>
        <begin position="160"/>
        <end position="197"/>
    </location>
</feature>
<comment type="caution">
    <text evidence="2">The sequence shown here is derived from an EMBL/GenBank/DDBJ whole genome shotgun (WGS) entry which is preliminary data.</text>
</comment>
<gene>
    <name evidence="2" type="ORF">GCG54_00013343</name>
</gene>